<protein>
    <recommendedName>
        <fullName evidence="4">Integrase catalytic domain-containing protein</fullName>
    </recommendedName>
</protein>
<dbReference type="InterPro" id="IPR054722">
    <property type="entry name" value="PolX-like_BBD"/>
</dbReference>
<feature type="compositionally biased region" description="Low complexity" evidence="3">
    <location>
        <begin position="261"/>
        <end position="273"/>
    </location>
</feature>
<evidence type="ECO:0000256" key="1">
    <source>
        <dbReference type="ARBA" id="ARBA00022750"/>
    </source>
</evidence>
<keyword evidence="1" id="KW-0064">Aspartyl protease</keyword>
<keyword evidence="1" id="KW-0645">Protease</keyword>
<accession>A0A9Q3DQW1</accession>
<dbReference type="InterPro" id="IPR013103">
    <property type="entry name" value="RVT_2"/>
</dbReference>
<evidence type="ECO:0000256" key="2">
    <source>
        <dbReference type="ARBA" id="ARBA00022884"/>
    </source>
</evidence>
<evidence type="ECO:0000313" key="5">
    <source>
        <dbReference type="EMBL" id="MBW0507754.1"/>
    </source>
</evidence>
<dbReference type="Pfam" id="PF07727">
    <property type="entry name" value="RVT_2"/>
    <property type="match status" value="1"/>
</dbReference>
<dbReference type="PANTHER" id="PTHR11439">
    <property type="entry name" value="GAG-POL-RELATED RETROTRANSPOSON"/>
    <property type="match status" value="1"/>
</dbReference>
<dbReference type="InterPro" id="IPR036397">
    <property type="entry name" value="RNaseH_sf"/>
</dbReference>
<evidence type="ECO:0000313" key="6">
    <source>
        <dbReference type="Proteomes" id="UP000765509"/>
    </source>
</evidence>
<dbReference type="InterPro" id="IPR057670">
    <property type="entry name" value="SH3_retrovirus"/>
</dbReference>
<name>A0A9Q3DQW1_9BASI</name>
<dbReference type="InterPro" id="IPR043502">
    <property type="entry name" value="DNA/RNA_pol_sf"/>
</dbReference>
<gene>
    <name evidence="5" type="ORF">O181_047469</name>
</gene>
<dbReference type="SUPFAM" id="SSF56672">
    <property type="entry name" value="DNA/RNA polymerases"/>
    <property type="match status" value="1"/>
</dbReference>
<dbReference type="GO" id="GO:0003723">
    <property type="term" value="F:RNA binding"/>
    <property type="evidence" value="ECO:0007669"/>
    <property type="project" value="UniProtKB-KW"/>
</dbReference>
<dbReference type="GO" id="GO:0015074">
    <property type="term" value="P:DNA integration"/>
    <property type="evidence" value="ECO:0007669"/>
    <property type="project" value="InterPro"/>
</dbReference>
<dbReference type="InterPro" id="IPR001584">
    <property type="entry name" value="Integrase_cat-core"/>
</dbReference>
<feature type="domain" description="Integrase catalytic" evidence="4">
    <location>
        <begin position="58"/>
        <end position="160"/>
    </location>
</feature>
<proteinExistence type="predicted"/>
<dbReference type="Pfam" id="PF25597">
    <property type="entry name" value="SH3_retrovirus"/>
    <property type="match status" value="1"/>
</dbReference>
<dbReference type="PROSITE" id="PS50994">
    <property type="entry name" value="INTEGRASE"/>
    <property type="match status" value="1"/>
</dbReference>
<dbReference type="OrthoDB" id="2506085at2759"/>
<dbReference type="GO" id="GO:0004190">
    <property type="term" value="F:aspartic-type endopeptidase activity"/>
    <property type="evidence" value="ECO:0007669"/>
    <property type="project" value="UniProtKB-KW"/>
</dbReference>
<dbReference type="EMBL" id="AVOT02019889">
    <property type="protein sequence ID" value="MBW0507754.1"/>
    <property type="molecule type" value="Genomic_DNA"/>
</dbReference>
<keyword evidence="6" id="KW-1185">Reference proteome</keyword>
<reference evidence="5" key="1">
    <citation type="submission" date="2021-03" db="EMBL/GenBank/DDBJ databases">
        <title>Draft genome sequence of rust myrtle Austropuccinia psidii MF-1, a brazilian biotype.</title>
        <authorList>
            <person name="Quecine M.C."/>
            <person name="Pachon D.M.R."/>
            <person name="Bonatelli M.L."/>
            <person name="Correr F.H."/>
            <person name="Franceschini L.M."/>
            <person name="Leite T.F."/>
            <person name="Margarido G.R.A."/>
            <person name="Almeida C.A."/>
            <person name="Ferrarezi J.A."/>
            <person name="Labate C.A."/>
        </authorList>
    </citation>
    <scope>NUCLEOTIDE SEQUENCE</scope>
    <source>
        <strain evidence="5">MF-1</strain>
    </source>
</reference>
<sequence length="797" mass="90397">MQTKMIKLADGSVIEALGTGTIRLEFNNIILTFKNSFYIPKLATNLISMDAFIKTNHSIHRLNKDQFIVLDYHKQEIVKTFFEQNGISHLTTAPYTPEQNPFAERGNRTTINKTRCLLKDSGLTASFWAEAANTAVFLENLTPKKNIDFKQPYTKWHNKKPSLKFLQPFGCLAISLKQKSREKFDEPGSRGIFLGYGETHQTYRIMDQGTGDVKITHHAKFVPHCFPSKSESSETNEESFTLAQNTAGSIFPQSSSISSAIPLNVNPPNLSDNDPPPKEQPTKKSIPSVPALPQYKGYSWIPEGVQEAPNEIVGDVGDSRNILQHPRRPKHNANLADHLSLDPKTYQQAISGHNCQHWIQAINSKLENMTQHQVWSPTTPDPNIRPLSTTWVFKQKTNENGELTKFKARLCIRGFHQREGIDYTEVFSPTGQLSSFRLLLTLCHINKYPIKQMDVKCAFLNGQPNVTLHIYRPPGYSDFPSAQVFVLKKSLYGLKQSPQCWRKVLNNTLIKIGLNPCYTDPFLYHSSCTLNPMWLFVHIDDLIFGGTWNLSFQNKISKFFEMEHLGLAKYALGIRISQGDSSISLIQDKYINSILTEFNVDQVKPTPSPLSSNYKQLKVADKKSCCQPPFNYRRAVGLLQYLVQCTRPDLSFAVLFLSQFLKSPEEPHYSAIIHVLKYLSGTRQYSLELGRNLLNHHEKEILRFSDSDWGGGSENKSFYGSLVYFFGALRWRARKQKLVALSSAEAEYNALIESSQDLAWTKRLILETTNLQVQCTLYSDNLSAIAIASNPVYHHGT</sequence>
<dbReference type="Pfam" id="PF22936">
    <property type="entry name" value="Pol_BBD"/>
    <property type="match status" value="1"/>
</dbReference>
<evidence type="ECO:0000256" key="3">
    <source>
        <dbReference type="SAM" id="MobiDB-lite"/>
    </source>
</evidence>
<organism evidence="5 6">
    <name type="scientific">Austropuccinia psidii MF-1</name>
    <dbReference type="NCBI Taxonomy" id="1389203"/>
    <lineage>
        <taxon>Eukaryota</taxon>
        <taxon>Fungi</taxon>
        <taxon>Dikarya</taxon>
        <taxon>Basidiomycota</taxon>
        <taxon>Pucciniomycotina</taxon>
        <taxon>Pucciniomycetes</taxon>
        <taxon>Pucciniales</taxon>
        <taxon>Sphaerophragmiaceae</taxon>
        <taxon>Austropuccinia</taxon>
    </lineage>
</organism>
<dbReference type="Gene3D" id="3.30.420.10">
    <property type="entry name" value="Ribonuclease H-like superfamily/Ribonuclease H"/>
    <property type="match status" value="1"/>
</dbReference>
<keyword evidence="2" id="KW-0694">RNA-binding</keyword>
<dbReference type="Proteomes" id="UP000765509">
    <property type="component" value="Unassembled WGS sequence"/>
</dbReference>
<dbReference type="PANTHER" id="PTHR11439:SF463">
    <property type="entry name" value="REVERSE TRANSCRIPTASE TY1_COPIA-TYPE DOMAIN-CONTAINING PROTEIN"/>
    <property type="match status" value="1"/>
</dbReference>
<dbReference type="SUPFAM" id="SSF53098">
    <property type="entry name" value="Ribonuclease H-like"/>
    <property type="match status" value="1"/>
</dbReference>
<evidence type="ECO:0000259" key="4">
    <source>
        <dbReference type="PROSITE" id="PS50994"/>
    </source>
</evidence>
<dbReference type="AlphaFoldDB" id="A0A9Q3DQW1"/>
<keyword evidence="1" id="KW-0378">Hydrolase</keyword>
<comment type="caution">
    <text evidence="5">The sequence shown here is derived from an EMBL/GenBank/DDBJ whole genome shotgun (WGS) entry which is preliminary data.</text>
</comment>
<feature type="region of interest" description="Disordered" evidence="3">
    <location>
        <begin position="261"/>
        <end position="289"/>
    </location>
</feature>
<dbReference type="InterPro" id="IPR012337">
    <property type="entry name" value="RNaseH-like_sf"/>
</dbReference>
<dbReference type="GO" id="GO:0005634">
    <property type="term" value="C:nucleus"/>
    <property type="evidence" value="ECO:0007669"/>
    <property type="project" value="UniProtKB-ARBA"/>
</dbReference>
<dbReference type="CDD" id="cd09272">
    <property type="entry name" value="RNase_HI_RT_Ty1"/>
    <property type="match status" value="1"/>
</dbReference>